<evidence type="ECO:0000256" key="1">
    <source>
        <dbReference type="SAM" id="Phobius"/>
    </source>
</evidence>
<keyword evidence="3" id="KW-1185">Reference proteome</keyword>
<accession>A0ABP9RPR2</accession>
<evidence type="ECO:0000313" key="2">
    <source>
        <dbReference type="EMBL" id="GAA5183767.1"/>
    </source>
</evidence>
<organism evidence="2 3">
    <name type="scientific">Rugosimonospora acidiphila</name>
    <dbReference type="NCBI Taxonomy" id="556531"/>
    <lineage>
        <taxon>Bacteria</taxon>
        <taxon>Bacillati</taxon>
        <taxon>Actinomycetota</taxon>
        <taxon>Actinomycetes</taxon>
        <taxon>Micromonosporales</taxon>
        <taxon>Micromonosporaceae</taxon>
        <taxon>Rugosimonospora</taxon>
    </lineage>
</organism>
<keyword evidence="1" id="KW-0472">Membrane</keyword>
<gene>
    <name evidence="2" type="ORF">GCM10023322_23840</name>
</gene>
<keyword evidence="1" id="KW-0812">Transmembrane</keyword>
<comment type="caution">
    <text evidence="2">The sequence shown here is derived from an EMBL/GenBank/DDBJ whole genome shotgun (WGS) entry which is preliminary data.</text>
</comment>
<name>A0ABP9RPR2_9ACTN</name>
<dbReference type="Proteomes" id="UP001501570">
    <property type="component" value="Unassembled WGS sequence"/>
</dbReference>
<reference evidence="3" key="1">
    <citation type="journal article" date="2019" name="Int. J. Syst. Evol. Microbiol.">
        <title>The Global Catalogue of Microorganisms (GCM) 10K type strain sequencing project: providing services to taxonomists for standard genome sequencing and annotation.</title>
        <authorList>
            <consortium name="The Broad Institute Genomics Platform"/>
            <consortium name="The Broad Institute Genome Sequencing Center for Infectious Disease"/>
            <person name="Wu L."/>
            <person name="Ma J."/>
        </authorList>
    </citation>
    <scope>NUCLEOTIDE SEQUENCE [LARGE SCALE GENOMIC DNA]</scope>
    <source>
        <strain evidence="3">JCM 18304</strain>
    </source>
</reference>
<dbReference type="RefSeq" id="WP_345628858.1">
    <property type="nucleotide sequence ID" value="NZ_BAABJQ010000005.1"/>
</dbReference>
<dbReference type="EMBL" id="BAABJQ010000005">
    <property type="protein sequence ID" value="GAA5183767.1"/>
    <property type="molecule type" value="Genomic_DNA"/>
</dbReference>
<protein>
    <recommendedName>
        <fullName evidence="4">Holin</fullName>
    </recommendedName>
</protein>
<evidence type="ECO:0008006" key="4">
    <source>
        <dbReference type="Google" id="ProtNLM"/>
    </source>
</evidence>
<evidence type="ECO:0000313" key="3">
    <source>
        <dbReference type="Proteomes" id="UP001501570"/>
    </source>
</evidence>
<proteinExistence type="predicted"/>
<keyword evidence="1" id="KW-1133">Transmembrane helix</keyword>
<sequence>MIGFKWASILTAVLTAALDALANLLLATLTTHSVPEVVNLFAVACATVAAVVAIVSHAYGRVEAKIDLIIELVVGRFDELETRIGDRNSGFVEGYMLSRGPEASVVPLAPRGVRRAAGSQDD</sequence>
<feature type="transmembrane region" description="Helical" evidence="1">
    <location>
        <begin position="37"/>
        <end position="59"/>
    </location>
</feature>